<evidence type="ECO:0000313" key="1">
    <source>
        <dbReference type="EMBL" id="KAJ8636498.1"/>
    </source>
</evidence>
<proteinExistence type="predicted"/>
<accession>A0ACC2LTH7</accession>
<evidence type="ECO:0000313" key="2">
    <source>
        <dbReference type="Proteomes" id="UP001234297"/>
    </source>
</evidence>
<reference evidence="1 2" key="1">
    <citation type="journal article" date="2022" name="Hortic Res">
        <title>A haplotype resolved chromosomal level avocado genome allows analysis of novel avocado genes.</title>
        <authorList>
            <person name="Nath O."/>
            <person name="Fletcher S.J."/>
            <person name="Hayward A."/>
            <person name="Shaw L.M."/>
            <person name="Masouleh A.K."/>
            <person name="Furtado A."/>
            <person name="Henry R.J."/>
            <person name="Mitter N."/>
        </authorList>
    </citation>
    <scope>NUCLEOTIDE SEQUENCE [LARGE SCALE GENOMIC DNA]</scope>
    <source>
        <strain evidence="2">cv. Hass</strain>
    </source>
</reference>
<comment type="caution">
    <text evidence="1">The sequence shown here is derived from an EMBL/GenBank/DDBJ whole genome shotgun (WGS) entry which is preliminary data.</text>
</comment>
<sequence>MECLEAAVAAEEAAEIEILELEDALAKARRKLKAAKAQHQALREQKIAMNAKDMEIKVARHELEESEWLRVVLHKWLDDEYIPEPRNVGN</sequence>
<organism evidence="1 2">
    <name type="scientific">Persea americana</name>
    <name type="common">Avocado</name>
    <dbReference type="NCBI Taxonomy" id="3435"/>
    <lineage>
        <taxon>Eukaryota</taxon>
        <taxon>Viridiplantae</taxon>
        <taxon>Streptophyta</taxon>
        <taxon>Embryophyta</taxon>
        <taxon>Tracheophyta</taxon>
        <taxon>Spermatophyta</taxon>
        <taxon>Magnoliopsida</taxon>
        <taxon>Magnoliidae</taxon>
        <taxon>Laurales</taxon>
        <taxon>Lauraceae</taxon>
        <taxon>Persea</taxon>
    </lineage>
</organism>
<dbReference type="EMBL" id="CM056811">
    <property type="protein sequence ID" value="KAJ8636498.1"/>
    <property type="molecule type" value="Genomic_DNA"/>
</dbReference>
<keyword evidence="2" id="KW-1185">Reference proteome</keyword>
<dbReference type="Proteomes" id="UP001234297">
    <property type="component" value="Chromosome 3"/>
</dbReference>
<gene>
    <name evidence="1" type="ORF">MRB53_010765</name>
</gene>
<name>A0ACC2LTH7_PERAE</name>
<protein>
    <submittedName>
        <fullName evidence="1">Uncharacterized protein</fullName>
    </submittedName>
</protein>